<comment type="pathway">
    <text evidence="2">Secondary metabolite biosynthesis.</text>
</comment>
<organism evidence="8 9">
    <name type="scientific">Monosporascus cannonballus</name>
    <dbReference type="NCBI Taxonomy" id="155416"/>
    <lineage>
        <taxon>Eukaryota</taxon>
        <taxon>Fungi</taxon>
        <taxon>Dikarya</taxon>
        <taxon>Ascomycota</taxon>
        <taxon>Pezizomycotina</taxon>
        <taxon>Sordariomycetes</taxon>
        <taxon>Xylariomycetidae</taxon>
        <taxon>Xylariales</taxon>
        <taxon>Xylariales incertae sedis</taxon>
        <taxon>Monosporascus</taxon>
    </lineage>
</organism>
<evidence type="ECO:0000256" key="4">
    <source>
        <dbReference type="ARBA" id="ARBA00022827"/>
    </source>
</evidence>
<dbReference type="Proteomes" id="UP000294003">
    <property type="component" value="Unassembled WGS sequence"/>
</dbReference>
<proteinExistence type="predicted"/>
<keyword evidence="5" id="KW-0560">Oxidoreductase</keyword>
<evidence type="ECO:0000256" key="5">
    <source>
        <dbReference type="ARBA" id="ARBA00023002"/>
    </source>
</evidence>
<dbReference type="Gene3D" id="3.50.50.60">
    <property type="entry name" value="FAD/NAD(P)-binding domain"/>
    <property type="match status" value="1"/>
</dbReference>
<evidence type="ECO:0000256" key="6">
    <source>
        <dbReference type="ARBA" id="ARBA00023033"/>
    </source>
</evidence>
<dbReference type="PANTHER" id="PTHR47178:SF3">
    <property type="entry name" value="FAD-BINDING DOMAIN-CONTAINING PROTEIN"/>
    <property type="match status" value="1"/>
</dbReference>
<gene>
    <name evidence="8" type="ORF">DL762_003510</name>
</gene>
<keyword evidence="4" id="KW-0274">FAD</keyword>
<sequence length="397" mass="44293">MEPPEATARVIVIGAGPAGLLIAQALKKQGMNVTVFEQATSLFERPRDWNFGIYWAQSPLAECLPDELSAQVEDTQVDERKPSPDDKLRVFNGQSGELLKDIPVPNYLRLAKRRFCQMLTQGLDIRWDRRLVAVSSDGRKATATFEDGSSETADLLVGGEGAHSVVREYLVGPERAALKASPLVASATMAKLPAPAAEELMRLSPRHVILIHPLGHFVWLGVHDKYGDSRPGDWNFMIIFSWIPKEEDDYRTESLQGPAILADMKRRARDFAEPFEMMLQSVPEGTRCWHNRLSYWIPEPWDNRNGTVTLVGDAAHPMTFHRGQGLNNAIHDVASLARSLREGGLSRGAVNAYERQVWQRGREAVVSSNNNSMDVHNWDTLMQSALFRAGTKQDGKA</sequence>
<reference evidence="8 9" key="1">
    <citation type="submission" date="2018-06" db="EMBL/GenBank/DDBJ databases">
        <title>Complete Genomes of Monosporascus.</title>
        <authorList>
            <person name="Robinson A.J."/>
            <person name="Natvig D.O."/>
        </authorList>
    </citation>
    <scope>NUCLEOTIDE SEQUENCE [LARGE SCALE GENOMIC DNA]</scope>
    <source>
        <strain evidence="8 9">CBS 609.92</strain>
    </source>
</reference>
<keyword evidence="6" id="KW-0503">Monooxygenase</keyword>
<dbReference type="PANTHER" id="PTHR47178">
    <property type="entry name" value="MONOOXYGENASE, FAD-BINDING"/>
    <property type="match status" value="1"/>
</dbReference>
<accession>A0ABY0HAF7</accession>
<evidence type="ECO:0000256" key="3">
    <source>
        <dbReference type="ARBA" id="ARBA00022630"/>
    </source>
</evidence>
<comment type="caution">
    <text evidence="8">The sequence shown here is derived from an EMBL/GenBank/DDBJ whole genome shotgun (WGS) entry which is preliminary data.</text>
</comment>
<comment type="cofactor">
    <cofactor evidence="1">
        <name>FAD</name>
        <dbReference type="ChEBI" id="CHEBI:57692"/>
    </cofactor>
</comment>
<protein>
    <recommendedName>
        <fullName evidence="7">FAD-binding domain-containing protein</fullName>
    </recommendedName>
</protein>
<evidence type="ECO:0000313" key="9">
    <source>
        <dbReference type="Proteomes" id="UP000294003"/>
    </source>
</evidence>
<dbReference type="InterPro" id="IPR002938">
    <property type="entry name" value="FAD-bd"/>
</dbReference>
<dbReference type="Pfam" id="PF13450">
    <property type="entry name" value="NAD_binding_8"/>
    <property type="match status" value="1"/>
</dbReference>
<evidence type="ECO:0000256" key="2">
    <source>
        <dbReference type="ARBA" id="ARBA00005179"/>
    </source>
</evidence>
<evidence type="ECO:0000256" key="1">
    <source>
        <dbReference type="ARBA" id="ARBA00001974"/>
    </source>
</evidence>
<keyword evidence="3" id="KW-0285">Flavoprotein</keyword>
<name>A0ABY0HAF7_9PEZI</name>
<dbReference type="InterPro" id="IPR036188">
    <property type="entry name" value="FAD/NAD-bd_sf"/>
</dbReference>
<dbReference type="PRINTS" id="PR00420">
    <property type="entry name" value="RNGMNOXGNASE"/>
</dbReference>
<dbReference type="Pfam" id="PF01494">
    <property type="entry name" value="FAD_binding_3"/>
    <property type="match status" value="1"/>
</dbReference>
<evidence type="ECO:0000313" key="8">
    <source>
        <dbReference type="EMBL" id="RYO88930.1"/>
    </source>
</evidence>
<keyword evidence="9" id="KW-1185">Reference proteome</keyword>
<feature type="domain" description="FAD-binding" evidence="7">
    <location>
        <begin position="121"/>
        <end position="341"/>
    </location>
</feature>
<dbReference type="EMBL" id="QJNS01000080">
    <property type="protein sequence ID" value="RYO88930.1"/>
    <property type="molecule type" value="Genomic_DNA"/>
</dbReference>
<evidence type="ECO:0000259" key="7">
    <source>
        <dbReference type="Pfam" id="PF01494"/>
    </source>
</evidence>
<dbReference type="SUPFAM" id="SSF51905">
    <property type="entry name" value="FAD/NAD(P)-binding domain"/>
    <property type="match status" value="1"/>
</dbReference>